<feature type="binding site" evidence="9">
    <location>
        <begin position="197"/>
        <end position="200"/>
    </location>
    <ligand>
        <name>substrate</name>
    </ligand>
</feature>
<comment type="pathway">
    <text evidence="7 9">tRNA modification; N(7)-methylguanine-tRNA biosynthesis.</text>
</comment>
<evidence type="ECO:0000313" key="11">
    <source>
        <dbReference type="Proteomes" id="UP000095645"/>
    </source>
</evidence>
<dbReference type="UniPathway" id="UPA00989"/>
<feature type="binding site" evidence="9">
    <location>
        <position position="100"/>
    </location>
    <ligand>
        <name>S-adenosyl-L-methionine</name>
        <dbReference type="ChEBI" id="CHEBI:59789"/>
    </ligand>
</feature>
<dbReference type="NCBIfam" id="NF001080">
    <property type="entry name" value="PRK00121.2-2"/>
    <property type="match status" value="1"/>
</dbReference>
<keyword evidence="4 9" id="KW-0808">Transferase</keyword>
<comment type="caution">
    <text evidence="9">Lacks conserved residue(s) required for the propagation of feature annotation.</text>
</comment>
<dbReference type="GO" id="GO:0043527">
    <property type="term" value="C:tRNA methyltransferase complex"/>
    <property type="evidence" value="ECO:0007669"/>
    <property type="project" value="TreeGrafter"/>
</dbReference>
<evidence type="ECO:0000256" key="5">
    <source>
        <dbReference type="ARBA" id="ARBA00022691"/>
    </source>
</evidence>
<evidence type="ECO:0000256" key="8">
    <source>
        <dbReference type="ARBA" id="ARBA00060767"/>
    </source>
</evidence>
<comment type="catalytic activity">
    <reaction evidence="1 9">
        <text>guanosine(46) in tRNA + S-adenosyl-L-methionine = N(7)-methylguanosine(46) in tRNA + S-adenosyl-L-homocysteine</text>
        <dbReference type="Rhea" id="RHEA:42708"/>
        <dbReference type="Rhea" id="RHEA-COMP:10188"/>
        <dbReference type="Rhea" id="RHEA-COMP:10189"/>
        <dbReference type="ChEBI" id="CHEBI:57856"/>
        <dbReference type="ChEBI" id="CHEBI:59789"/>
        <dbReference type="ChEBI" id="CHEBI:74269"/>
        <dbReference type="ChEBI" id="CHEBI:74480"/>
        <dbReference type="EC" id="2.1.1.33"/>
    </reaction>
</comment>
<feature type="binding site" evidence="9">
    <location>
        <position position="122"/>
    </location>
    <ligand>
        <name>S-adenosyl-L-methionine</name>
        <dbReference type="ChEBI" id="CHEBI:59789"/>
    </ligand>
</feature>
<gene>
    <name evidence="9 10" type="primary">trmB</name>
    <name evidence="10" type="ORF">ERS852476_01308</name>
</gene>
<sequence>MRLRNIPGAQDAILESSYVVQEPQTKKGHWGEVFVKKQPLHIEVGMGKGRFLMDLARLHPDINYIGIEMYDSVLLRALQKREELEENGEVYSNLFFMRVDARLLPEIFEKGEVDKIYLNFSDPWPKARHAKRRLTSREFLARYDQILVQDGKVEFKTDNKELFEFSLEEVEEAGWNLEASTFDLHHNEEMVQGNVMTEYEEKFSSMGNPICKMVISRGCHR</sequence>
<evidence type="ECO:0000256" key="1">
    <source>
        <dbReference type="ARBA" id="ARBA00000142"/>
    </source>
</evidence>
<dbReference type="InterPro" id="IPR003358">
    <property type="entry name" value="tRNA_(Gua-N-7)_MeTrfase_Trmb"/>
</dbReference>
<dbReference type="SUPFAM" id="SSF53335">
    <property type="entry name" value="S-adenosyl-L-methionine-dependent methyltransferases"/>
    <property type="match status" value="1"/>
</dbReference>
<dbReference type="Gene3D" id="3.40.50.150">
    <property type="entry name" value="Vaccinia Virus protein VP39"/>
    <property type="match status" value="1"/>
</dbReference>
<evidence type="ECO:0000256" key="9">
    <source>
        <dbReference type="HAMAP-Rule" id="MF_01057"/>
    </source>
</evidence>
<reference evidence="10 11" key="1">
    <citation type="submission" date="2015-09" db="EMBL/GenBank/DDBJ databases">
        <authorList>
            <consortium name="Pathogen Informatics"/>
        </authorList>
    </citation>
    <scope>NUCLEOTIDE SEQUENCE [LARGE SCALE GENOMIC DNA]</scope>
    <source>
        <strain evidence="10 11">2789STDY5834861</strain>
    </source>
</reference>
<keyword evidence="6 9" id="KW-0819">tRNA processing</keyword>
<feature type="binding site" evidence="9">
    <location>
        <position position="43"/>
    </location>
    <ligand>
        <name>S-adenosyl-L-methionine</name>
        <dbReference type="ChEBI" id="CHEBI:59789"/>
    </ligand>
</feature>
<evidence type="ECO:0000313" key="10">
    <source>
        <dbReference type="EMBL" id="CUN87720.1"/>
    </source>
</evidence>
<dbReference type="InterPro" id="IPR029063">
    <property type="entry name" value="SAM-dependent_MTases_sf"/>
</dbReference>
<comment type="similarity">
    <text evidence="8 9">Belongs to the class I-like SAM-binding methyltransferase superfamily. TrmB family.</text>
</comment>
<dbReference type="RefSeq" id="WP_055057781.1">
    <property type="nucleotide sequence ID" value="NZ_CYZP01000009.1"/>
</dbReference>
<dbReference type="Pfam" id="PF02390">
    <property type="entry name" value="Methyltransf_4"/>
    <property type="match status" value="1"/>
</dbReference>
<dbReference type="InterPro" id="IPR055361">
    <property type="entry name" value="tRNA_methyltr_TrmB_bact"/>
</dbReference>
<accession>A0A174AJ84</accession>
<feature type="binding site" evidence="9">
    <location>
        <position position="158"/>
    </location>
    <ligand>
        <name>substrate</name>
    </ligand>
</feature>
<dbReference type="FunFam" id="3.40.50.150:FF:000035">
    <property type="entry name" value="tRNA (guanine-N(7)-)-methyltransferase"/>
    <property type="match status" value="1"/>
</dbReference>
<dbReference type="AlphaFoldDB" id="A0A174AJ84"/>
<feature type="binding site" evidence="9">
    <location>
        <position position="68"/>
    </location>
    <ligand>
        <name>S-adenosyl-L-methionine</name>
        <dbReference type="ChEBI" id="CHEBI:59789"/>
    </ligand>
</feature>
<comment type="function">
    <text evidence="2 9">Catalyzes the formation of N(7)-methylguanine at position 46 (m7G46) in tRNA.</text>
</comment>
<evidence type="ECO:0000256" key="7">
    <source>
        <dbReference type="ARBA" id="ARBA00060552"/>
    </source>
</evidence>
<protein>
    <recommendedName>
        <fullName evidence="9">tRNA (guanine-N(7)-)-methyltransferase</fullName>
        <ecNumber evidence="9">2.1.1.33</ecNumber>
    </recommendedName>
    <alternativeName>
        <fullName evidence="9">tRNA (guanine(46)-N(7))-methyltransferase</fullName>
    </alternativeName>
    <alternativeName>
        <fullName evidence="9">tRNA(m7G46)-methyltransferase</fullName>
    </alternativeName>
</protein>
<dbReference type="PANTHER" id="PTHR23417:SF14">
    <property type="entry name" value="PENTACOTRIPEPTIDE-REPEAT REGION OF PRORP DOMAIN-CONTAINING PROTEIN"/>
    <property type="match status" value="1"/>
</dbReference>
<dbReference type="Proteomes" id="UP000095645">
    <property type="component" value="Unassembled WGS sequence"/>
</dbReference>
<evidence type="ECO:0000256" key="6">
    <source>
        <dbReference type="ARBA" id="ARBA00022694"/>
    </source>
</evidence>
<evidence type="ECO:0000256" key="3">
    <source>
        <dbReference type="ARBA" id="ARBA00022603"/>
    </source>
</evidence>
<name>A0A174AJ84_9FIRM</name>
<evidence type="ECO:0000256" key="2">
    <source>
        <dbReference type="ARBA" id="ARBA00003015"/>
    </source>
</evidence>
<feature type="binding site" evidence="9">
    <location>
        <position position="126"/>
    </location>
    <ligand>
        <name>substrate</name>
    </ligand>
</feature>
<keyword evidence="3 9" id="KW-0489">Methyltransferase</keyword>
<keyword evidence="5 9" id="KW-0949">S-adenosyl-L-methionine</keyword>
<dbReference type="NCBIfam" id="TIGR00091">
    <property type="entry name" value="tRNA (guanosine(46)-N7)-methyltransferase TrmB"/>
    <property type="match status" value="1"/>
</dbReference>
<dbReference type="PROSITE" id="PS51625">
    <property type="entry name" value="SAM_MT_TRMB"/>
    <property type="match status" value="1"/>
</dbReference>
<dbReference type="GO" id="GO:0008176">
    <property type="term" value="F:tRNA (guanine(46)-N7)-methyltransferase activity"/>
    <property type="evidence" value="ECO:0007669"/>
    <property type="project" value="UniProtKB-UniRule"/>
</dbReference>
<evidence type="ECO:0000256" key="4">
    <source>
        <dbReference type="ARBA" id="ARBA00022679"/>
    </source>
</evidence>
<dbReference type="EMBL" id="CYZP01000009">
    <property type="protein sequence ID" value="CUN87720.1"/>
    <property type="molecule type" value="Genomic_DNA"/>
</dbReference>
<proteinExistence type="inferred from homology"/>
<dbReference type="PANTHER" id="PTHR23417">
    <property type="entry name" value="3-DEOXY-D-MANNO-OCTULOSONIC-ACID TRANSFERASE/TRNA GUANINE-N 7 - -METHYLTRANSFERASE"/>
    <property type="match status" value="1"/>
</dbReference>
<dbReference type="HAMAP" id="MF_01057">
    <property type="entry name" value="tRNA_methyltr_TrmB"/>
    <property type="match status" value="1"/>
</dbReference>
<dbReference type="EC" id="2.1.1.33" evidence="9"/>
<organism evidence="10 11">
    <name type="scientific">Blautia obeum</name>
    <dbReference type="NCBI Taxonomy" id="40520"/>
    <lineage>
        <taxon>Bacteria</taxon>
        <taxon>Bacillati</taxon>
        <taxon>Bacillota</taxon>
        <taxon>Clostridia</taxon>
        <taxon>Lachnospirales</taxon>
        <taxon>Lachnospiraceae</taxon>
        <taxon>Blautia</taxon>
    </lineage>
</organism>